<dbReference type="PANTHER" id="PTHR11236:SF39">
    <property type="entry name" value="ANTHRANILATE SYNTHASE"/>
    <property type="match status" value="1"/>
</dbReference>
<protein>
    <recommendedName>
        <fullName evidence="1">Anthranilate synthase component I N-terminal domain-containing protein</fullName>
    </recommendedName>
</protein>
<accession>A0AAD5GPK8</accession>
<dbReference type="Proteomes" id="UP001206925">
    <property type="component" value="Unassembled WGS sequence"/>
</dbReference>
<sequence length="124" mass="13702">AGEAEFVEASRKGNLVPLHKCIFADHLTPVLAYRCLVKEDDREAPSFLFESVEPGFRTSQVGRYSVVGSDPSIEIIAKENNVTIVDHEKGSSIQKVVEDPMEIPKTLSDGWEPQLLDGLPDTFC</sequence>
<dbReference type="Gene3D" id="3.60.120.10">
    <property type="entry name" value="Anthranilate synthase"/>
    <property type="match status" value="1"/>
</dbReference>
<dbReference type="InterPro" id="IPR019999">
    <property type="entry name" value="Anth_synth_I-like"/>
</dbReference>
<organism evidence="2 3">
    <name type="scientific">Ambrosia artemisiifolia</name>
    <name type="common">Common ragweed</name>
    <dbReference type="NCBI Taxonomy" id="4212"/>
    <lineage>
        <taxon>Eukaryota</taxon>
        <taxon>Viridiplantae</taxon>
        <taxon>Streptophyta</taxon>
        <taxon>Embryophyta</taxon>
        <taxon>Tracheophyta</taxon>
        <taxon>Spermatophyta</taxon>
        <taxon>Magnoliopsida</taxon>
        <taxon>eudicotyledons</taxon>
        <taxon>Gunneridae</taxon>
        <taxon>Pentapetalae</taxon>
        <taxon>asterids</taxon>
        <taxon>campanulids</taxon>
        <taxon>Asterales</taxon>
        <taxon>Asteraceae</taxon>
        <taxon>Asteroideae</taxon>
        <taxon>Heliantheae alliance</taxon>
        <taxon>Heliantheae</taxon>
        <taxon>Ambrosia</taxon>
    </lineage>
</organism>
<dbReference type="InterPro" id="IPR006805">
    <property type="entry name" value="Anth_synth_I_N"/>
</dbReference>
<proteinExistence type="predicted"/>
<evidence type="ECO:0000313" key="2">
    <source>
        <dbReference type="EMBL" id="KAI7747283.1"/>
    </source>
</evidence>
<comment type="caution">
    <text evidence="2">The sequence shown here is derived from an EMBL/GenBank/DDBJ whole genome shotgun (WGS) entry which is preliminary data.</text>
</comment>
<feature type="domain" description="Anthranilate synthase component I N-terminal" evidence="1">
    <location>
        <begin position="25"/>
        <end position="96"/>
    </location>
</feature>
<feature type="non-terminal residue" evidence="2">
    <location>
        <position position="124"/>
    </location>
</feature>
<dbReference type="PANTHER" id="PTHR11236">
    <property type="entry name" value="AMINOBENZOATE/ANTHRANILATE SYNTHASE"/>
    <property type="match status" value="1"/>
</dbReference>
<dbReference type="AlphaFoldDB" id="A0AAD5GPK8"/>
<dbReference type="EMBL" id="JAMZMK010006798">
    <property type="protein sequence ID" value="KAI7747283.1"/>
    <property type="molecule type" value="Genomic_DNA"/>
</dbReference>
<gene>
    <name evidence="2" type="ORF">M8C21_022657</name>
</gene>
<dbReference type="Pfam" id="PF04715">
    <property type="entry name" value="Anth_synt_I_N"/>
    <property type="match status" value="1"/>
</dbReference>
<dbReference type="GO" id="GO:0000162">
    <property type="term" value="P:L-tryptophan biosynthetic process"/>
    <property type="evidence" value="ECO:0007669"/>
    <property type="project" value="TreeGrafter"/>
</dbReference>
<dbReference type="SUPFAM" id="SSF56322">
    <property type="entry name" value="ADC synthase"/>
    <property type="match status" value="1"/>
</dbReference>
<feature type="non-terminal residue" evidence="2">
    <location>
        <position position="1"/>
    </location>
</feature>
<name>A0AAD5GPK8_AMBAR</name>
<reference evidence="2" key="1">
    <citation type="submission" date="2022-06" db="EMBL/GenBank/DDBJ databases">
        <title>Uncovering the hologenomic basis of an extraordinary plant invasion.</title>
        <authorList>
            <person name="Bieker V.C."/>
            <person name="Martin M.D."/>
            <person name="Gilbert T."/>
            <person name="Hodgins K."/>
            <person name="Battlay P."/>
            <person name="Petersen B."/>
            <person name="Wilson J."/>
        </authorList>
    </citation>
    <scope>NUCLEOTIDE SEQUENCE</scope>
    <source>
        <strain evidence="2">AA19_3_7</strain>
        <tissue evidence="2">Leaf</tissue>
    </source>
</reference>
<evidence type="ECO:0000259" key="1">
    <source>
        <dbReference type="Pfam" id="PF04715"/>
    </source>
</evidence>
<keyword evidence="3" id="KW-1185">Reference proteome</keyword>
<dbReference type="InterPro" id="IPR005801">
    <property type="entry name" value="ADC_synthase"/>
</dbReference>
<evidence type="ECO:0000313" key="3">
    <source>
        <dbReference type="Proteomes" id="UP001206925"/>
    </source>
</evidence>